<evidence type="ECO:0000256" key="2">
    <source>
        <dbReference type="ARBA" id="ARBA00022801"/>
    </source>
</evidence>
<evidence type="ECO:0000259" key="5">
    <source>
        <dbReference type="Pfam" id="PF18100"/>
    </source>
</evidence>
<evidence type="ECO:0000256" key="4">
    <source>
        <dbReference type="SAM" id="MobiDB-lite"/>
    </source>
</evidence>
<dbReference type="Pfam" id="PF18100">
    <property type="entry name" value="PDE4_UCR"/>
    <property type="match status" value="1"/>
</dbReference>
<feature type="non-terminal residue" evidence="6">
    <location>
        <position position="1"/>
    </location>
</feature>
<dbReference type="InterPro" id="IPR040844">
    <property type="entry name" value="PDE4_UCR"/>
</dbReference>
<name>A0A8S2FUR6_9BILA</name>
<sequence length="80" mass="8881">HQDDMIVTPFAQILASLKNVRKNFVELTKIPPERSKRQSSMQLPLVTNINSNNSSTKTTTTPVTTIQQQNNSSVITQGGR</sequence>
<dbReference type="EMBL" id="CAJNOK010042636">
    <property type="protein sequence ID" value="CAF1565063.1"/>
    <property type="molecule type" value="Genomic_DNA"/>
</dbReference>
<proteinExistence type="predicted"/>
<feature type="region of interest" description="Disordered" evidence="4">
    <location>
        <begin position="32"/>
        <end position="80"/>
    </location>
</feature>
<keyword evidence="3" id="KW-0114">cAMP</keyword>
<comment type="caution">
    <text evidence="6">The sequence shown here is derived from an EMBL/GenBank/DDBJ whole genome shotgun (WGS) entry which is preliminary data.</text>
</comment>
<dbReference type="AlphaFoldDB" id="A0A8S2FUR6"/>
<dbReference type="Proteomes" id="UP000677228">
    <property type="component" value="Unassembled WGS sequence"/>
</dbReference>
<dbReference type="Proteomes" id="UP000682733">
    <property type="component" value="Unassembled WGS sequence"/>
</dbReference>
<feature type="compositionally biased region" description="Low complexity" evidence="4">
    <location>
        <begin position="46"/>
        <end position="71"/>
    </location>
</feature>
<feature type="domain" description="Phosphodiesterase 4 upstream conserved regions (UCR)" evidence="5">
    <location>
        <begin position="7"/>
        <end position="61"/>
    </location>
</feature>
<organism evidence="6 8">
    <name type="scientific">Didymodactylos carnosus</name>
    <dbReference type="NCBI Taxonomy" id="1234261"/>
    <lineage>
        <taxon>Eukaryota</taxon>
        <taxon>Metazoa</taxon>
        <taxon>Spiralia</taxon>
        <taxon>Gnathifera</taxon>
        <taxon>Rotifera</taxon>
        <taxon>Eurotatoria</taxon>
        <taxon>Bdelloidea</taxon>
        <taxon>Philodinida</taxon>
        <taxon>Philodinidae</taxon>
        <taxon>Didymodactylos</taxon>
    </lineage>
</organism>
<accession>A0A8S2FUR6</accession>
<dbReference type="GO" id="GO:0004115">
    <property type="term" value="F:3',5'-cyclic-AMP phosphodiesterase activity"/>
    <property type="evidence" value="ECO:0007669"/>
    <property type="project" value="UniProtKB-EC"/>
</dbReference>
<keyword evidence="2" id="KW-0378">Hydrolase</keyword>
<gene>
    <name evidence="6" type="ORF">OVA965_LOCUS40032</name>
    <name evidence="7" type="ORF">TMI583_LOCUS41423</name>
</gene>
<evidence type="ECO:0000313" key="6">
    <source>
        <dbReference type="EMBL" id="CAF1565063.1"/>
    </source>
</evidence>
<dbReference type="EMBL" id="CAJOBA010065339">
    <property type="protein sequence ID" value="CAF4357978.1"/>
    <property type="molecule type" value="Genomic_DNA"/>
</dbReference>
<evidence type="ECO:0000256" key="3">
    <source>
        <dbReference type="ARBA" id="ARBA00023149"/>
    </source>
</evidence>
<evidence type="ECO:0000313" key="8">
    <source>
        <dbReference type="Proteomes" id="UP000677228"/>
    </source>
</evidence>
<dbReference type="EC" id="3.1.4.53" evidence="1"/>
<reference evidence="6" key="1">
    <citation type="submission" date="2021-02" db="EMBL/GenBank/DDBJ databases">
        <authorList>
            <person name="Nowell W R."/>
        </authorList>
    </citation>
    <scope>NUCLEOTIDE SEQUENCE</scope>
</reference>
<evidence type="ECO:0000256" key="1">
    <source>
        <dbReference type="ARBA" id="ARBA00012276"/>
    </source>
</evidence>
<protein>
    <recommendedName>
        <fullName evidence="1">3',5'-cyclic-AMP phosphodiesterase</fullName>
        <ecNumber evidence="1">3.1.4.53</ecNumber>
    </recommendedName>
</protein>
<evidence type="ECO:0000313" key="7">
    <source>
        <dbReference type="EMBL" id="CAF4357978.1"/>
    </source>
</evidence>